<organism evidence="1 2">
    <name type="scientific">Wenzhouxiangella limi</name>
    <dbReference type="NCBI Taxonomy" id="2707351"/>
    <lineage>
        <taxon>Bacteria</taxon>
        <taxon>Pseudomonadati</taxon>
        <taxon>Pseudomonadota</taxon>
        <taxon>Gammaproteobacteria</taxon>
        <taxon>Chromatiales</taxon>
        <taxon>Wenzhouxiangellaceae</taxon>
        <taxon>Wenzhouxiangella</taxon>
    </lineage>
</organism>
<dbReference type="HAMAP" id="MF_00582">
    <property type="entry name" value="UPF0215"/>
    <property type="match status" value="1"/>
</dbReference>
<dbReference type="Proteomes" id="UP000484885">
    <property type="component" value="Unassembled WGS sequence"/>
</dbReference>
<proteinExistence type="inferred from homology"/>
<evidence type="ECO:0000313" key="2">
    <source>
        <dbReference type="Proteomes" id="UP000484885"/>
    </source>
</evidence>
<sequence>MSALNFHHVVGIDDAPFARNHRGDVMIVGAVFAGARLEGVLSATVRRDGANATNRIAAMLSRCRFLPQLEAVMLQGIAVAGFNVIDIHRLAAELERPVLVVARKSPDLDAIRDALLHKVPGGARKWRLIERAGPMEPVAKLWVQRAGLSTDQARCLIRHHARAGLLPEPLRTAHLIAGGVTTGESRQRA</sequence>
<dbReference type="RefSeq" id="WP_164211248.1">
    <property type="nucleotide sequence ID" value="NZ_JAAGSC010000041.1"/>
</dbReference>
<keyword evidence="2" id="KW-1185">Reference proteome</keyword>
<dbReference type="PANTHER" id="PTHR39518:SF2">
    <property type="entry name" value="UPF0215 PROTEIN MJ1150"/>
    <property type="match status" value="1"/>
</dbReference>
<dbReference type="InterPro" id="IPR002802">
    <property type="entry name" value="Endo_dU"/>
</dbReference>
<dbReference type="AlphaFoldDB" id="A0A845UZX8"/>
<reference evidence="1 2" key="1">
    <citation type="submission" date="2020-02" db="EMBL/GenBank/DDBJ databases">
        <authorList>
            <person name="Zhang X.-Y."/>
        </authorList>
    </citation>
    <scope>NUCLEOTIDE SEQUENCE [LARGE SCALE GENOMIC DNA]</scope>
    <source>
        <strain evidence="1 2">C33</strain>
    </source>
</reference>
<gene>
    <name evidence="1" type="ORF">G3I74_08890</name>
</gene>
<dbReference type="Gene3D" id="3.30.2170.10">
    <property type="entry name" value="archaeoglobus fulgidus dsm 4304 superfamily"/>
    <property type="match status" value="1"/>
</dbReference>
<dbReference type="PANTHER" id="PTHR39518">
    <property type="entry name" value="UPF0215 PROTEIN MJ1150"/>
    <property type="match status" value="1"/>
</dbReference>
<evidence type="ECO:0000313" key="1">
    <source>
        <dbReference type="EMBL" id="NDY95842.1"/>
    </source>
</evidence>
<dbReference type="PIRSF" id="PIRSF006380">
    <property type="entry name" value="UCP006380"/>
    <property type="match status" value="1"/>
</dbReference>
<accession>A0A845UZX8</accession>
<comment type="caution">
    <text evidence="1">The sequence shown here is derived from an EMBL/GenBank/DDBJ whole genome shotgun (WGS) entry which is preliminary data.</text>
</comment>
<name>A0A845UZX8_9GAMM</name>
<protein>
    <submittedName>
        <fullName evidence="1">DUF99 family protein</fullName>
    </submittedName>
</protein>
<dbReference type="EMBL" id="JAAGSC010000041">
    <property type="protein sequence ID" value="NDY95842.1"/>
    <property type="molecule type" value="Genomic_DNA"/>
</dbReference>
<dbReference type="Pfam" id="PF01949">
    <property type="entry name" value="Endo_dU"/>
    <property type="match status" value="1"/>
</dbReference>